<protein>
    <recommendedName>
        <fullName evidence="1">Immunity protein 52 domain-containing protein</fullName>
    </recommendedName>
</protein>
<dbReference type="EMBL" id="VSSQ01019801">
    <property type="protein sequence ID" value="MPM64158.1"/>
    <property type="molecule type" value="Genomic_DNA"/>
</dbReference>
<dbReference type="Pfam" id="PF15579">
    <property type="entry name" value="Imm52"/>
    <property type="match status" value="1"/>
</dbReference>
<reference evidence="2" key="1">
    <citation type="submission" date="2019-08" db="EMBL/GenBank/DDBJ databases">
        <authorList>
            <person name="Kucharzyk K."/>
            <person name="Murdoch R.W."/>
            <person name="Higgins S."/>
            <person name="Loffler F."/>
        </authorList>
    </citation>
    <scope>NUCLEOTIDE SEQUENCE</scope>
</reference>
<gene>
    <name evidence="2" type="ORF">SDC9_111044</name>
</gene>
<evidence type="ECO:0000313" key="2">
    <source>
        <dbReference type="EMBL" id="MPM64158.1"/>
    </source>
</evidence>
<dbReference type="AlphaFoldDB" id="A0A645BGG2"/>
<accession>A0A645BGG2</accession>
<name>A0A645BGG2_9ZZZZ</name>
<comment type="caution">
    <text evidence="2">The sequence shown here is derived from an EMBL/GenBank/DDBJ whole genome shotgun (WGS) entry which is preliminary data.</text>
</comment>
<organism evidence="2">
    <name type="scientific">bioreactor metagenome</name>
    <dbReference type="NCBI Taxonomy" id="1076179"/>
    <lineage>
        <taxon>unclassified sequences</taxon>
        <taxon>metagenomes</taxon>
        <taxon>ecological metagenomes</taxon>
    </lineage>
</organism>
<proteinExistence type="predicted"/>
<sequence>MVQSFCMVLWCGPQKMSTSDMADVSYKIIKTLKEFGEELDHKYLKVHKKKDAKEFDFTKENLEKLIEKSINKEGKVLFNDLPRRLGFFSSMNEDKSSGLSIGIGGTNPALNNSVTISLPYGGFSGFADRKSDFYNLFKNLVSIFKPYFAFVYNNFNKQLAEDFWSNKPTYVHWLNFYSNATIDIIGKKRIESLDNVEWVKSGCFIKLQDEPIDIENPEHLLLQKRVSEQMELI</sequence>
<dbReference type="InterPro" id="IPR028969">
    <property type="entry name" value="Imm52"/>
</dbReference>
<evidence type="ECO:0000259" key="1">
    <source>
        <dbReference type="Pfam" id="PF15579"/>
    </source>
</evidence>
<feature type="domain" description="Immunity protein 52" evidence="1">
    <location>
        <begin position="16"/>
        <end position="230"/>
    </location>
</feature>